<dbReference type="Proteomes" id="UP001198220">
    <property type="component" value="Unassembled WGS sequence"/>
</dbReference>
<feature type="chain" id="PRO_5042173820" evidence="2">
    <location>
        <begin position="23"/>
        <end position="379"/>
    </location>
</feature>
<gene>
    <name evidence="4" type="ORF">LKD36_13670</name>
</gene>
<reference evidence="4 5" key="1">
    <citation type="submission" date="2021-10" db="EMBL/GenBank/DDBJ databases">
        <title>Anaerobic single-cell dispensing facilitates the cultivation of human gut bacteria.</title>
        <authorList>
            <person name="Afrizal A."/>
        </authorList>
    </citation>
    <scope>NUCLEOTIDE SEQUENCE [LARGE SCALE GENOMIC DNA]</scope>
    <source>
        <strain evidence="4 5">CLA-AA-H276</strain>
    </source>
</reference>
<sequence>MKKKIAAGIVSAVLAISLTACGSAGRMSEKNTEISKELEYDHSMELEYAEEFSVDYYQDGYALVTIADDGQYLVVPEGKTAPDDLSKDITVLQQPLHNIYLVASSVMDMFVSLDALDSVRFSALKADSWYIEAAKEAMEAGDILYAGKYSAPDYEQILSENCELAIENTMISHTPEVKEQLEKFGVPVLTDHSSYEKNPLGRTEWVKLYGLLTGHEKEAEEAFAAENEAFASIGEEEETGKTVAFFYITTNGEVNVRKSADYLPKMIELAGGKYIFDKLGDEDDVASTMSMQMEEFYAGAKDADYIIYNSTIDGGMQTLSDLTGKSPMLEKFKAVQDGNVYCTTKNLYQSTMELGTITSDIHKMLIGDDADLTYLYKLE</sequence>
<dbReference type="EMBL" id="JAJEPS010000016">
    <property type="protein sequence ID" value="MCC2127216.1"/>
    <property type="molecule type" value="Genomic_DNA"/>
</dbReference>
<protein>
    <submittedName>
        <fullName evidence="4">ABC transporter substrate-binding protein</fullName>
    </submittedName>
</protein>
<comment type="caution">
    <text evidence="4">The sequence shown here is derived from an EMBL/GenBank/DDBJ whole genome shotgun (WGS) entry which is preliminary data.</text>
</comment>
<proteinExistence type="inferred from homology"/>
<accession>A0AAE3A755</accession>
<name>A0AAE3A755_9FIRM</name>
<organism evidence="4 5">
    <name type="scientific">Hominiventricola filiformis</name>
    <dbReference type="NCBI Taxonomy" id="2885352"/>
    <lineage>
        <taxon>Bacteria</taxon>
        <taxon>Bacillati</taxon>
        <taxon>Bacillota</taxon>
        <taxon>Clostridia</taxon>
        <taxon>Lachnospirales</taxon>
        <taxon>Lachnospiraceae</taxon>
        <taxon>Hominiventricola</taxon>
    </lineage>
</organism>
<evidence type="ECO:0000259" key="3">
    <source>
        <dbReference type="PROSITE" id="PS50983"/>
    </source>
</evidence>
<feature type="domain" description="Fe/B12 periplasmic-binding" evidence="3">
    <location>
        <begin position="98"/>
        <end position="372"/>
    </location>
</feature>
<comment type="similarity">
    <text evidence="1">Belongs to the bacterial solute-binding protein 8 family.</text>
</comment>
<dbReference type="InterPro" id="IPR002491">
    <property type="entry name" value="ABC_transptr_periplasmic_BD"/>
</dbReference>
<feature type="signal peptide" evidence="2">
    <location>
        <begin position="1"/>
        <end position="22"/>
    </location>
</feature>
<evidence type="ECO:0000313" key="4">
    <source>
        <dbReference type="EMBL" id="MCC2127216.1"/>
    </source>
</evidence>
<dbReference type="PANTHER" id="PTHR30535">
    <property type="entry name" value="VITAMIN B12-BINDING PROTEIN"/>
    <property type="match status" value="1"/>
</dbReference>
<dbReference type="Pfam" id="PF01497">
    <property type="entry name" value="Peripla_BP_2"/>
    <property type="match status" value="1"/>
</dbReference>
<evidence type="ECO:0000256" key="1">
    <source>
        <dbReference type="ARBA" id="ARBA00008814"/>
    </source>
</evidence>
<dbReference type="PANTHER" id="PTHR30535:SF34">
    <property type="entry name" value="MOLYBDATE-BINDING PROTEIN MOLA"/>
    <property type="match status" value="1"/>
</dbReference>
<evidence type="ECO:0000256" key="2">
    <source>
        <dbReference type="SAM" id="SignalP"/>
    </source>
</evidence>
<dbReference type="AlphaFoldDB" id="A0AAE3A755"/>
<keyword evidence="5" id="KW-1185">Reference proteome</keyword>
<evidence type="ECO:0000313" key="5">
    <source>
        <dbReference type="Proteomes" id="UP001198220"/>
    </source>
</evidence>
<dbReference type="RefSeq" id="WP_308459919.1">
    <property type="nucleotide sequence ID" value="NZ_JAJEPS010000016.1"/>
</dbReference>
<dbReference type="InterPro" id="IPR050902">
    <property type="entry name" value="ABC_Transporter_SBP"/>
</dbReference>
<dbReference type="Gene3D" id="3.40.50.1980">
    <property type="entry name" value="Nitrogenase molybdenum iron protein domain"/>
    <property type="match status" value="2"/>
</dbReference>
<dbReference type="SUPFAM" id="SSF53807">
    <property type="entry name" value="Helical backbone' metal receptor"/>
    <property type="match status" value="1"/>
</dbReference>
<dbReference type="PROSITE" id="PS50983">
    <property type="entry name" value="FE_B12_PBP"/>
    <property type="match status" value="1"/>
</dbReference>
<keyword evidence="2" id="KW-0732">Signal</keyword>
<dbReference type="PROSITE" id="PS51257">
    <property type="entry name" value="PROKAR_LIPOPROTEIN"/>
    <property type="match status" value="1"/>
</dbReference>